<evidence type="ECO:0008006" key="4">
    <source>
        <dbReference type="Google" id="ProtNLM"/>
    </source>
</evidence>
<dbReference type="InterPro" id="IPR029057">
    <property type="entry name" value="PRTase-like"/>
</dbReference>
<dbReference type="PATRIC" id="fig|1365257.3.peg.1054"/>
<dbReference type="AlphaFoldDB" id="A0A167NV20"/>
<comment type="similarity">
    <text evidence="1">Belongs to the ComF/GntX family.</text>
</comment>
<name>A0A167NV20_9GAMM</name>
<dbReference type="Gene3D" id="3.40.50.2020">
    <property type="match status" value="1"/>
</dbReference>
<sequence>MSLQRSLRNGLFPTYCQLCQTPIKQSGLCHICHASLPLFSNSEVDLFARPDIERMFNLPHCDGLSACGWYQGALARWLKQVKYNNSRVAMKVLRQIITAHWHCLNLENLIDIDACILVPVAKTRHIFRGYNQVYQTWAPLLKQVNLPIIDVIGKHSAPSQVTMQKLARKQSAQQAYFLKRALTHKRILLIDDVITTGATINHISALCKEAGATQIWAFATCLTET</sequence>
<reference evidence="2 3" key="1">
    <citation type="submission" date="2013-07" db="EMBL/GenBank/DDBJ databases">
        <title>Comparative Genomic and Metabolomic Analysis of Twelve Strains of Pseudoalteromonas luteoviolacea.</title>
        <authorList>
            <person name="Vynne N.G."/>
            <person name="Mansson M."/>
            <person name="Gram L."/>
        </authorList>
    </citation>
    <scope>NUCLEOTIDE SEQUENCE [LARGE SCALE GENOMIC DNA]</scope>
    <source>
        <strain evidence="2 3">S4060-1</strain>
    </source>
</reference>
<evidence type="ECO:0000256" key="1">
    <source>
        <dbReference type="ARBA" id="ARBA00008007"/>
    </source>
</evidence>
<dbReference type="RefSeq" id="WP_063380259.1">
    <property type="nucleotide sequence ID" value="NZ_AUXX01000007.1"/>
</dbReference>
<organism evidence="2 3">
    <name type="scientific">Pseudoalteromonas luteoviolacea S4060-1</name>
    <dbReference type="NCBI Taxonomy" id="1365257"/>
    <lineage>
        <taxon>Bacteria</taxon>
        <taxon>Pseudomonadati</taxon>
        <taxon>Pseudomonadota</taxon>
        <taxon>Gammaproteobacteria</taxon>
        <taxon>Alteromonadales</taxon>
        <taxon>Pseudoalteromonadaceae</taxon>
        <taxon>Pseudoalteromonas</taxon>
    </lineage>
</organism>
<comment type="caution">
    <text evidence="2">The sequence shown here is derived from an EMBL/GenBank/DDBJ whole genome shotgun (WGS) entry which is preliminary data.</text>
</comment>
<dbReference type="InterPro" id="IPR051910">
    <property type="entry name" value="ComF/GntX_DNA_util-trans"/>
</dbReference>
<protein>
    <recommendedName>
        <fullName evidence="4">Phosphoribosyltransferase domain-containing protein</fullName>
    </recommendedName>
</protein>
<dbReference type="PANTHER" id="PTHR47505:SF1">
    <property type="entry name" value="DNA UTILIZATION PROTEIN YHGH"/>
    <property type="match status" value="1"/>
</dbReference>
<evidence type="ECO:0000313" key="2">
    <source>
        <dbReference type="EMBL" id="KZN68887.1"/>
    </source>
</evidence>
<dbReference type="PANTHER" id="PTHR47505">
    <property type="entry name" value="DNA UTILIZATION PROTEIN YHGH"/>
    <property type="match status" value="1"/>
</dbReference>
<proteinExistence type="inferred from homology"/>
<accession>A0A167NV20</accession>
<dbReference type="EMBL" id="AUXX01000007">
    <property type="protein sequence ID" value="KZN68887.1"/>
    <property type="molecule type" value="Genomic_DNA"/>
</dbReference>
<dbReference type="Proteomes" id="UP000076661">
    <property type="component" value="Unassembled WGS sequence"/>
</dbReference>
<evidence type="ECO:0000313" key="3">
    <source>
        <dbReference type="Proteomes" id="UP000076661"/>
    </source>
</evidence>
<dbReference type="InterPro" id="IPR000836">
    <property type="entry name" value="PRTase_dom"/>
</dbReference>
<gene>
    <name evidence="2" type="ORF">N478_13260</name>
</gene>
<dbReference type="SUPFAM" id="SSF53271">
    <property type="entry name" value="PRTase-like"/>
    <property type="match status" value="1"/>
</dbReference>
<dbReference type="CDD" id="cd06223">
    <property type="entry name" value="PRTases_typeI"/>
    <property type="match status" value="1"/>
</dbReference>